<name>U5QL90_GLOK1</name>
<evidence type="ECO:0000256" key="6">
    <source>
        <dbReference type="ARBA" id="ARBA00022833"/>
    </source>
</evidence>
<evidence type="ECO:0000256" key="2">
    <source>
        <dbReference type="ARBA" id="ARBA00022603"/>
    </source>
</evidence>
<dbReference type="GO" id="GO:0003700">
    <property type="term" value="F:DNA-binding transcription factor activity"/>
    <property type="evidence" value="ECO:0007669"/>
    <property type="project" value="InterPro"/>
</dbReference>
<evidence type="ECO:0000256" key="11">
    <source>
        <dbReference type="ARBA" id="ARBA00023204"/>
    </source>
</evidence>
<dbReference type="SMART" id="SM00342">
    <property type="entry name" value="HTH_ARAC"/>
    <property type="match status" value="1"/>
</dbReference>
<keyword evidence="5" id="KW-0227">DNA damage</keyword>
<dbReference type="InterPro" id="IPR018060">
    <property type="entry name" value="HTH_AraC"/>
</dbReference>
<dbReference type="STRING" id="1183438.GKIL_3407"/>
<keyword evidence="8" id="KW-0238">DNA-binding</keyword>
<keyword evidence="9" id="KW-0010">Activator</keyword>
<evidence type="ECO:0000256" key="8">
    <source>
        <dbReference type="ARBA" id="ARBA00023125"/>
    </source>
</evidence>
<dbReference type="Gene3D" id="1.10.10.60">
    <property type="entry name" value="Homeodomain-like"/>
    <property type="match status" value="2"/>
</dbReference>
<dbReference type="GO" id="GO:0008270">
    <property type="term" value="F:zinc ion binding"/>
    <property type="evidence" value="ECO:0007669"/>
    <property type="project" value="InterPro"/>
</dbReference>
<reference evidence="13 14" key="1">
    <citation type="journal article" date="2013" name="PLoS ONE">
        <title>Cultivation and Complete Genome Sequencing of Gloeobacter kilaueensis sp. nov., from a Lava Cave in Kilauea Caldera, Hawai'i.</title>
        <authorList>
            <person name="Saw J.H."/>
            <person name="Schatz M."/>
            <person name="Brown M.V."/>
            <person name="Kunkel D.D."/>
            <person name="Foster J.S."/>
            <person name="Shick H."/>
            <person name="Christensen S."/>
            <person name="Hou S."/>
            <person name="Wan X."/>
            <person name="Donachie S.P."/>
        </authorList>
    </citation>
    <scope>NUCLEOTIDE SEQUENCE [LARGE SCALE GENOMIC DNA]</scope>
    <source>
        <strain evidence="14">JS</strain>
    </source>
</reference>
<dbReference type="GO" id="GO:0006281">
    <property type="term" value="P:DNA repair"/>
    <property type="evidence" value="ECO:0007669"/>
    <property type="project" value="UniProtKB-KW"/>
</dbReference>
<dbReference type="InterPro" id="IPR050204">
    <property type="entry name" value="AraC_XylS_family_regulators"/>
</dbReference>
<keyword evidence="4" id="KW-0479">Metal-binding</keyword>
<dbReference type="Gene3D" id="3.40.10.10">
    <property type="entry name" value="DNA Methylphosphotriester Repair Domain"/>
    <property type="match status" value="1"/>
</dbReference>
<dbReference type="SUPFAM" id="SSF46689">
    <property type="entry name" value="Homeodomain-like"/>
    <property type="match status" value="1"/>
</dbReference>
<dbReference type="InterPro" id="IPR009057">
    <property type="entry name" value="Homeodomain-like_sf"/>
</dbReference>
<accession>U5QL90</accession>
<dbReference type="PIRSF" id="PIRSF000408">
    <property type="entry name" value="Alkyltransferas_AdaA"/>
    <property type="match status" value="1"/>
</dbReference>
<evidence type="ECO:0000256" key="10">
    <source>
        <dbReference type="ARBA" id="ARBA00023163"/>
    </source>
</evidence>
<evidence type="ECO:0000313" key="14">
    <source>
        <dbReference type="Proteomes" id="UP000017396"/>
    </source>
</evidence>
<proteinExistence type="predicted"/>
<dbReference type="AlphaFoldDB" id="U5QL90"/>
<dbReference type="InterPro" id="IPR018062">
    <property type="entry name" value="HTH_AraC-typ_CS"/>
</dbReference>
<gene>
    <name evidence="13" type="primary">adaA</name>
    <name evidence="13" type="ORF">GKIL_3407</name>
</gene>
<evidence type="ECO:0000256" key="9">
    <source>
        <dbReference type="ARBA" id="ARBA00023159"/>
    </source>
</evidence>
<evidence type="ECO:0000259" key="12">
    <source>
        <dbReference type="PROSITE" id="PS01124"/>
    </source>
</evidence>
<feature type="domain" description="HTH araC/xylS-type" evidence="12">
    <location>
        <begin position="85"/>
        <end position="183"/>
    </location>
</feature>
<keyword evidence="6" id="KW-0862">Zinc</keyword>
<evidence type="ECO:0000313" key="13">
    <source>
        <dbReference type="EMBL" id="AGY59653.1"/>
    </source>
</evidence>
<organism evidence="13 14">
    <name type="scientific">Gloeobacter kilaueensis (strain ATCC BAA-2537 / CCAP 1431/1 / ULC 316 / JS1)</name>
    <dbReference type="NCBI Taxonomy" id="1183438"/>
    <lineage>
        <taxon>Bacteria</taxon>
        <taxon>Bacillati</taxon>
        <taxon>Cyanobacteriota</taxon>
        <taxon>Cyanophyceae</taxon>
        <taxon>Gloeobacterales</taxon>
        <taxon>Gloeobacteraceae</taxon>
        <taxon>Gloeobacter</taxon>
    </lineage>
</organism>
<dbReference type="HOGENOM" id="CLU_000445_81_3_3"/>
<keyword evidence="14" id="KW-1185">Reference proteome</keyword>
<evidence type="ECO:0000256" key="5">
    <source>
        <dbReference type="ARBA" id="ARBA00022763"/>
    </source>
</evidence>
<keyword evidence="7" id="KW-0805">Transcription regulation</keyword>
<dbReference type="PROSITE" id="PS00041">
    <property type="entry name" value="HTH_ARAC_FAMILY_1"/>
    <property type="match status" value="1"/>
</dbReference>
<dbReference type="SUPFAM" id="SSF57884">
    <property type="entry name" value="Ada DNA repair protein, N-terminal domain (N-Ada 10)"/>
    <property type="match status" value="1"/>
</dbReference>
<evidence type="ECO:0000256" key="1">
    <source>
        <dbReference type="ARBA" id="ARBA00001947"/>
    </source>
</evidence>
<dbReference type="InterPro" id="IPR035451">
    <property type="entry name" value="Ada-like_dom_sf"/>
</dbReference>
<dbReference type="EMBL" id="CP003587">
    <property type="protein sequence ID" value="AGY59653.1"/>
    <property type="molecule type" value="Genomic_DNA"/>
</dbReference>
<dbReference type="KEGG" id="glj:GKIL_3407"/>
<comment type="cofactor">
    <cofactor evidence="1">
        <name>Zn(2+)</name>
        <dbReference type="ChEBI" id="CHEBI:29105"/>
    </cofactor>
</comment>
<dbReference type="Pfam" id="PF02805">
    <property type="entry name" value="Ada_Zn_binding"/>
    <property type="match status" value="1"/>
</dbReference>
<keyword evidence="11" id="KW-0234">DNA repair</keyword>
<dbReference type="InterPro" id="IPR004026">
    <property type="entry name" value="Ada_DNA_repair_Zn-bd"/>
</dbReference>
<dbReference type="OrthoDB" id="9802228at2"/>
<dbReference type="GO" id="GO:0008168">
    <property type="term" value="F:methyltransferase activity"/>
    <property type="evidence" value="ECO:0007669"/>
    <property type="project" value="UniProtKB-KW"/>
</dbReference>
<dbReference type="Proteomes" id="UP000017396">
    <property type="component" value="Chromosome"/>
</dbReference>
<dbReference type="InterPro" id="IPR016220">
    <property type="entry name" value="Me-P-triester_DNA_alkyl-Trfase"/>
</dbReference>
<dbReference type="PANTHER" id="PTHR46796">
    <property type="entry name" value="HTH-TYPE TRANSCRIPTIONAL ACTIVATOR RHAS-RELATED"/>
    <property type="match status" value="1"/>
</dbReference>
<keyword evidence="2" id="KW-0489">Methyltransferase</keyword>
<sequence>MSTDETFLYDCCLARDRRYDGQFVVGVLTTGIFCLPSCSARKPKRENVRFYSDIEQARAAGLRPCKRCRPELFYRGDDPDRRCFESLAGRVRSNPAAFRNVSALAAAAQISTTKLGELFRQHAKLTPAAFLKQARIQKACELLIATGERIVDIAFAVGFESESAFHRHFVALTGCTPGAYRSSPLPLQETSDVLSGRNL</sequence>
<evidence type="ECO:0000256" key="4">
    <source>
        <dbReference type="ARBA" id="ARBA00022723"/>
    </source>
</evidence>
<evidence type="ECO:0000256" key="7">
    <source>
        <dbReference type="ARBA" id="ARBA00023015"/>
    </source>
</evidence>
<dbReference type="GO" id="GO:0043565">
    <property type="term" value="F:sequence-specific DNA binding"/>
    <property type="evidence" value="ECO:0007669"/>
    <property type="project" value="InterPro"/>
</dbReference>
<dbReference type="GO" id="GO:0032259">
    <property type="term" value="P:methylation"/>
    <property type="evidence" value="ECO:0007669"/>
    <property type="project" value="UniProtKB-KW"/>
</dbReference>
<dbReference type="eggNOG" id="COG2169">
    <property type="taxonomic scope" value="Bacteria"/>
</dbReference>
<dbReference type="PROSITE" id="PS01124">
    <property type="entry name" value="HTH_ARAC_FAMILY_2"/>
    <property type="match status" value="1"/>
</dbReference>
<dbReference type="Pfam" id="PF12833">
    <property type="entry name" value="HTH_18"/>
    <property type="match status" value="1"/>
</dbReference>
<dbReference type="RefSeq" id="WP_023174946.1">
    <property type="nucleotide sequence ID" value="NC_022600.1"/>
</dbReference>
<keyword evidence="10" id="KW-0804">Transcription</keyword>
<keyword evidence="3" id="KW-0808">Transferase</keyword>
<evidence type="ECO:0000256" key="3">
    <source>
        <dbReference type="ARBA" id="ARBA00022679"/>
    </source>
</evidence>
<protein>
    <submittedName>
        <fullName evidence="13">AraC family transcriptional regulator</fullName>
    </submittedName>
</protein>